<organism evidence="4">
    <name type="scientific">uncultured Acidimicrobiales bacterium</name>
    <dbReference type="NCBI Taxonomy" id="310071"/>
    <lineage>
        <taxon>Bacteria</taxon>
        <taxon>Bacillati</taxon>
        <taxon>Actinomycetota</taxon>
        <taxon>Acidimicrobiia</taxon>
        <taxon>Acidimicrobiales</taxon>
        <taxon>environmental samples</taxon>
    </lineage>
</organism>
<sequence length="168" mass="18545">MDVVLVRWPVEWQRRDRIAAEGRPRLLLVEDGSDPPSGADPLEDWVRVPAPETDVQVRMATLDARARLAAAPDLDGDGVLRFGSLWVSLPPVESRLTAAMLERFGAVVSRENLSRAGWPNGAPGRNALDVHVLRLRRRLTSVRLAIRTVRSRGYLLEPGCAAVGQREA</sequence>
<dbReference type="GO" id="GO:0000160">
    <property type="term" value="P:phosphorelay signal transduction system"/>
    <property type="evidence" value="ECO:0007669"/>
    <property type="project" value="InterPro"/>
</dbReference>
<dbReference type="InterPro" id="IPR016032">
    <property type="entry name" value="Sig_transdc_resp-reg_C-effctor"/>
</dbReference>
<protein>
    <recommendedName>
        <fullName evidence="3">OmpR/PhoB-type domain-containing protein</fullName>
    </recommendedName>
</protein>
<dbReference type="InterPro" id="IPR036388">
    <property type="entry name" value="WH-like_DNA-bd_sf"/>
</dbReference>
<dbReference type="AlphaFoldDB" id="A0A6J4II46"/>
<feature type="DNA-binding region" description="OmpR/PhoB-type" evidence="2">
    <location>
        <begin position="57"/>
        <end position="158"/>
    </location>
</feature>
<keyword evidence="1 2" id="KW-0238">DNA-binding</keyword>
<dbReference type="GO" id="GO:0003677">
    <property type="term" value="F:DNA binding"/>
    <property type="evidence" value="ECO:0007669"/>
    <property type="project" value="UniProtKB-UniRule"/>
</dbReference>
<dbReference type="GO" id="GO:0006355">
    <property type="term" value="P:regulation of DNA-templated transcription"/>
    <property type="evidence" value="ECO:0007669"/>
    <property type="project" value="InterPro"/>
</dbReference>
<evidence type="ECO:0000256" key="1">
    <source>
        <dbReference type="ARBA" id="ARBA00023125"/>
    </source>
</evidence>
<accession>A0A6J4II46</accession>
<dbReference type="SMART" id="SM00862">
    <property type="entry name" value="Trans_reg_C"/>
    <property type="match status" value="1"/>
</dbReference>
<dbReference type="InterPro" id="IPR001867">
    <property type="entry name" value="OmpR/PhoB-type_DNA-bd"/>
</dbReference>
<evidence type="ECO:0000259" key="3">
    <source>
        <dbReference type="PROSITE" id="PS51755"/>
    </source>
</evidence>
<feature type="domain" description="OmpR/PhoB-type" evidence="3">
    <location>
        <begin position="57"/>
        <end position="158"/>
    </location>
</feature>
<dbReference type="Pfam" id="PF00486">
    <property type="entry name" value="Trans_reg_C"/>
    <property type="match status" value="1"/>
</dbReference>
<dbReference type="PROSITE" id="PS51755">
    <property type="entry name" value="OMPR_PHOB"/>
    <property type="match status" value="1"/>
</dbReference>
<dbReference type="SUPFAM" id="SSF46894">
    <property type="entry name" value="C-terminal effector domain of the bipartite response regulators"/>
    <property type="match status" value="1"/>
</dbReference>
<reference evidence="4" key="1">
    <citation type="submission" date="2020-02" db="EMBL/GenBank/DDBJ databases">
        <authorList>
            <person name="Meier V. D."/>
        </authorList>
    </citation>
    <scope>NUCLEOTIDE SEQUENCE</scope>
    <source>
        <strain evidence="4">AVDCRST_MAG76</strain>
    </source>
</reference>
<dbReference type="CDD" id="cd00383">
    <property type="entry name" value="trans_reg_C"/>
    <property type="match status" value="1"/>
</dbReference>
<proteinExistence type="predicted"/>
<gene>
    <name evidence="4" type="ORF">AVDCRST_MAG76-2382</name>
</gene>
<dbReference type="Gene3D" id="1.10.10.10">
    <property type="entry name" value="Winged helix-like DNA-binding domain superfamily/Winged helix DNA-binding domain"/>
    <property type="match status" value="1"/>
</dbReference>
<name>A0A6J4II46_9ACTN</name>
<dbReference type="EMBL" id="CADCSZ010000150">
    <property type="protein sequence ID" value="CAA9253098.1"/>
    <property type="molecule type" value="Genomic_DNA"/>
</dbReference>
<evidence type="ECO:0000313" key="4">
    <source>
        <dbReference type="EMBL" id="CAA9253098.1"/>
    </source>
</evidence>
<evidence type="ECO:0000256" key="2">
    <source>
        <dbReference type="PROSITE-ProRule" id="PRU01091"/>
    </source>
</evidence>